<evidence type="ECO:0000313" key="1">
    <source>
        <dbReference type="EMBL" id="RDX45639.1"/>
    </source>
</evidence>
<dbReference type="OrthoDB" id="2800028at2759"/>
<reference evidence="1 2" key="1">
    <citation type="journal article" date="2018" name="Biotechnol. Biofuels">
        <title>Integrative visual omics of the white-rot fungus Polyporus brumalis exposes the biotechnological potential of its oxidative enzymes for delignifying raw plant biomass.</title>
        <authorList>
            <person name="Miyauchi S."/>
            <person name="Rancon A."/>
            <person name="Drula E."/>
            <person name="Hage H."/>
            <person name="Chaduli D."/>
            <person name="Favel A."/>
            <person name="Grisel S."/>
            <person name="Henrissat B."/>
            <person name="Herpoel-Gimbert I."/>
            <person name="Ruiz-Duenas F.J."/>
            <person name="Chevret D."/>
            <person name="Hainaut M."/>
            <person name="Lin J."/>
            <person name="Wang M."/>
            <person name="Pangilinan J."/>
            <person name="Lipzen A."/>
            <person name="Lesage-Meessen L."/>
            <person name="Navarro D."/>
            <person name="Riley R."/>
            <person name="Grigoriev I.V."/>
            <person name="Zhou S."/>
            <person name="Raouche S."/>
            <person name="Rosso M.N."/>
        </authorList>
    </citation>
    <scope>NUCLEOTIDE SEQUENCE [LARGE SCALE GENOMIC DNA]</scope>
    <source>
        <strain evidence="1 2">BRFM 1820</strain>
    </source>
</reference>
<dbReference type="Proteomes" id="UP000256964">
    <property type="component" value="Unassembled WGS sequence"/>
</dbReference>
<dbReference type="AlphaFoldDB" id="A0A371CZG5"/>
<gene>
    <name evidence="1" type="ORF">OH76DRAFT_938280</name>
</gene>
<dbReference type="EMBL" id="KZ857435">
    <property type="protein sequence ID" value="RDX45639.1"/>
    <property type="molecule type" value="Genomic_DNA"/>
</dbReference>
<evidence type="ECO:0000313" key="2">
    <source>
        <dbReference type="Proteomes" id="UP000256964"/>
    </source>
</evidence>
<proteinExistence type="predicted"/>
<organism evidence="1 2">
    <name type="scientific">Lentinus brumalis</name>
    <dbReference type="NCBI Taxonomy" id="2498619"/>
    <lineage>
        <taxon>Eukaryota</taxon>
        <taxon>Fungi</taxon>
        <taxon>Dikarya</taxon>
        <taxon>Basidiomycota</taxon>
        <taxon>Agaricomycotina</taxon>
        <taxon>Agaricomycetes</taxon>
        <taxon>Polyporales</taxon>
        <taxon>Polyporaceae</taxon>
        <taxon>Lentinus</taxon>
    </lineage>
</organism>
<protein>
    <submittedName>
        <fullName evidence="1">Uncharacterized protein</fullName>
    </submittedName>
</protein>
<keyword evidence="2" id="KW-1185">Reference proteome</keyword>
<accession>A0A371CZG5</accession>
<name>A0A371CZG5_9APHY</name>
<sequence>MAQAPQHPPTFCKLDEYGVQHAPGYTPMTKEELEMYHRAMGATDETMQEYMDAYDRDAEAALGPSGPGVRMIGMKPRPDDDNVYTVPIQGTDLIIRMWEGGMAAYSHFCLDFFDTRQQTPVNLPRGYAICPASANMPGVLTRGSPLSSWERAYGYTPANIPPGEEKWSVPAGSYLSVFKGRHELVTFAVPQTQAHQDMMARLVQPTRRYRA</sequence>